<accession>A0A420NM58</accession>
<evidence type="ECO:0000313" key="1">
    <source>
        <dbReference type="EMBL" id="RKK85899.1"/>
    </source>
</evidence>
<sequence>MANHSAGADIALPEIGLDEILDAINDDIVDLSLAELYNEVHREVETALDQTKESLKDGLVDLDLYLRLNDVLLALQHWSDDIIVHNESPLATIENDYWI</sequence>
<evidence type="ECO:0000313" key="2">
    <source>
        <dbReference type="Proteomes" id="UP000285860"/>
    </source>
</evidence>
<organism evidence="1 2">
    <name type="scientific">Fusarium oxysporum</name>
    <name type="common">Fusarium vascular wilt</name>
    <dbReference type="NCBI Taxonomy" id="5507"/>
    <lineage>
        <taxon>Eukaryota</taxon>
        <taxon>Fungi</taxon>
        <taxon>Dikarya</taxon>
        <taxon>Ascomycota</taxon>
        <taxon>Pezizomycotina</taxon>
        <taxon>Sordariomycetes</taxon>
        <taxon>Hypocreomycetidae</taxon>
        <taxon>Hypocreales</taxon>
        <taxon>Nectriaceae</taxon>
        <taxon>Fusarium</taxon>
        <taxon>Fusarium oxysporum species complex</taxon>
    </lineage>
</organism>
<reference evidence="1 2" key="1">
    <citation type="journal article" date="2018" name="Sci. Rep.">
        <title>Characterisation of pathogen-specific regions and novel effector candidates in Fusarium oxysporum f. sp. cepae.</title>
        <authorList>
            <person name="Armitage A.D."/>
            <person name="Taylor A."/>
            <person name="Sobczyk M.K."/>
            <person name="Baxter L."/>
            <person name="Greenfield B.P."/>
            <person name="Bates H.J."/>
            <person name="Wilson F."/>
            <person name="Jackson A.C."/>
            <person name="Ott S."/>
            <person name="Harrison R.J."/>
            <person name="Clarkson J.P."/>
        </authorList>
    </citation>
    <scope>NUCLEOTIDE SEQUENCE [LARGE SCALE GENOMIC DNA]</scope>
    <source>
        <strain evidence="1 2">Fo_A28</strain>
    </source>
</reference>
<dbReference type="Proteomes" id="UP000285860">
    <property type="component" value="Unassembled WGS sequence"/>
</dbReference>
<comment type="caution">
    <text evidence="1">The sequence shown here is derived from an EMBL/GenBank/DDBJ whole genome shotgun (WGS) entry which is preliminary data.</text>
</comment>
<name>A0A420NM58_FUSOX</name>
<proteinExistence type="predicted"/>
<gene>
    <name evidence="1" type="ORF">BFJ68_g17208</name>
</gene>
<dbReference type="EMBL" id="MRCY01000461">
    <property type="protein sequence ID" value="RKK85899.1"/>
    <property type="molecule type" value="Genomic_DNA"/>
</dbReference>
<protein>
    <submittedName>
        <fullName evidence="1">Uncharacterized protein</fullName>
    </submittedName>
</protein>
<dbReference type="AlphaFoldDB" id="A0A420NM58"/>